<name>A0A6J4RUU5_9ACTN</name>
<protein>
    <submittedName>
        <fullName evidence="1">Uncharacterized protein</fullName>
    </submittedName>
</protein>
<evidence type="ECO:0000313" key="1">
    <source>
        <dbReference type="EMBL" id="CAA9478232.1"/>
    </source>
</evidence>
<proteinExistence type="predicted"/>
<accession>A0A6J4RUU5</accession>
<reference evidence="1" key="1">
    <citation type="submission" date="2020-02" db="EMBL/GenBank/DDBJ databases">
        <authorList>
            <person name="Meier V. D."/>
        </authorList>
    </citation>
    <scope>NUCLEOTIDE SEQUENCE</scope>
    <source>
        <strain evidence="1">AVDCRST_MAG02</strain>
    </source>
</reference>
<dbReference type="AlphaFoldDB" id="A0A6J4RUU5"/>
<dbReference type="EMBL" id="CADCVH010000118">
    <property type="protein sequence ID" value="CAA9478232.1"/>
    <property type="molecule type" value="Genomic_DNA"/>
</dbReference>
<sequence length="39" mass="4492">MDAGRGHPRRVRFIVVPAMVCGVWGRPELWAPRIRPVPR</sequence>
<gene>
    <name evidence="1" type="ORF">AVDCRST_MAG02-4645</name>
</gene>
<organism evidence="1">
    <name type="scientific">uncultured Rubrobacteraceae bacterium</name>
    <dbReference type="NCBI Taxonomy" id="349277"/>
    <lineage>
        <taxon>Bacteria</taxon>
        <taxon>Bacillati</taxon>
        <taxon>Actinomycetota</taxon>
        <taxon>Rubrobacteria</taxon>
        <taxon>Rubrobacterales</taxon>
        <taxon>Rubrobacteraceae</taxon>
        <taxon>environmental samples</taxon>
    </lineage>
</organism>